<dbReference type="InterPro" id="IPR022464">
    <property type="entry name" value="Strep_pil_isopept_link"/>
</dbReference>
<keyword evidence="4" id="KW-1185">Reference proteome</keyword>
<keyword evidence="1" id="KW-1133">Transmembrane helix</keyword>
<dbReference type="Proteomes" id="UP000054078">
    <property type="component" value="Unassembled WGS sequence"/>
</dbReference>
<dbReference type="AlphaFoldDB" id="A0A100YXF8"/>
<name>A0A100YXF8_TRASO</name>
<protein>
    <recommendedName>
        <fullName evidence="2">Streptococcal pilin isopeptide linkage domain-containing protein</fullName>
    </recommendedName>
</protein>
<reference evidence="3 4" key="1">
    <citation type="submission" date="2015-12" db="EMBL/GenBank/DDBJ databases">
        <title>Draft Genome Sequence of Olsenella scatoligenes SK9K4T; a Producer of 3-Methylindole- (skatole) and 4-Methylphenol- (p-cresol) Isolated from Pig Feces.</title>
        <authorList>
            <person name="Li X."/>
            <person name="Borg B."/>
            <person name="Canibe N."/>
        </authorList>
    </citation>
    <scope>NUCLEOTIDE SEQUENCE [LARGE SCALE GENOMIC DNA]</scope>
    <source>
        <strain evidence="3 4">SK9K4</strain>
    </source>
</reference>
<evidence type="ECO:0000313" key="4">
    <source>
        <dbReference type="Proteomes" id="UP000054078"/>
    </source>
</evidence>
<evidence type="ECO:0000259" key="2">
    <source>
        <dbReference type="Pfam" id="PF12892"/>
    </source>
</evidence>
<evidence type="ECO:0000256" key="1">
    <source>
        <dbReference type="SAM" id="Phobius"/>
    </source>
</evidence>
<dbReference type="NCBIfam" id="TIGR03786">
    <property type="entry name" value="strep_pil_rpt"/>
    <property type="match status" value="1"/>
</dbReference>
<comment type="caution">
    <text evidence="3">The sequence shown here is derived from an EMBL/GenBank/DDBJ whole genome shotgun (WGS) entry which is preliminary data.</text>
</comment>
<feature type="transmembrane region" description="Helical" evidence="1">
    <location>
        <begin position="98"/>
        <end position="117"/>
    </location>
</feature>
<evidence type="ECO:0000313" key="3">
    <source>
        <dbReference type="EMBL" id="KUH59463.1"/>
    </source>
</evidence>
<dbReference type="Pfam" id="PF12892">
    <property type="entry name" value="FctA"/>
    <property type="match status" value="1"/>
</dbReference>
<dbReference type="Gene3D" id="2.60.40.3050">
    <property type="match status" value="1"/>
</dbReference>
<accession>A0A100YXF8</accession>
<organism evidence="3 4">
    <name type="scientific">Tractidigestivibacter scatoligenes</name>
    <name type="common">Olsenella scatoligenes</name>
    <dbReference type="NCBI Taxonomy" id="1299998"/>
    <lineage>
        <taxon>Bacteria</taxon>
        <taxon>Bacillati</taxon>
        <taxon>Actinomycetota</taxon>
        <taxon>Coriobacteriia</taxon>
        <taxon>Coriobacteriales</taxon>
        <taxon>Atopobiaceae</taxon>
        <taxon>Tractidigestivibacter</taxon>
    </lineage>
</organism>
<gene>
    <name evidence="3" type="ORF">AUL39_03905</name>
</gene>
<dbReference type="EMBL" id="LOJF01000001">
    <property type="protein sequence ID" value="KUH59463.1"/>
    <property type="molecule type" value="Genomic_DNA"/>
</dbReference>
<proteinExistence type="predicted"/>
<keyword evidence="1" id="KW-0472">Membrane</keyword>
<dbReference type="InterPro" id="IPR038174">
    <property type="entry name" value="Strep_pil_link_sf"/>
</dbReference>
<keyword evidence="1" id="KW-0812">Transmembrane</keyword>
<feature type="domain" description="Streptococcal pilin isopeptide linkage" evidence="2">
    <location>
        <begin position="11"/>
        <end position="80"/>
    </location>
</feature>
<sequence>MVTIYGEGTVELGQVSFAKPGYVYRCYEETGDAEGYTYDQTVYTVTYEVTETVDGLDYTRTITKDNGEQAEGLDFTNSYKKPVEVAKNPNTSDATPVGTMQVIAALGVAAIAIALVARFGKQKKQN</sequence>